<sequence>MATKGYSLSAFGSVIFDAAASTYITVSSPVGSTSIYYKTDYGSGSPPDRWVLQTTVSNAETTLDITTAVVTVMITAGTGPIRVGTGTSAALSLMALTDVSPHNSNVVVMGVHTDYTTSATLSASAVSSGVIIDTSNTTDTLTLFTGTVADAAYTGFSANDSIDFTVSKIGTNTCTLAVDTGITDKTPSLVVDANSSGRFRLRKTGTAAYKLYRLS</sequence>
<organism evidence="1">
    <name type="scientific">uncultured Caudovirales phage</name>
    <dbReference type="NCBI Taxonomy" id="2100421"/>
    <lineage>
        <taxon>Viruses</taxon>
        <taxon>Duplodnaviria</taxon>
        <taxon>Heunggongvirae</taxon>
        <taxon>Uroviricota</taxon>
        <taxon>Caudoviricetes</taxon>
        <taxon>Peduoviridae</taxon>
        <taxon>Maltschvirus</taxon>
        <taxon>Maltschvirus maltsch</taxon>
    </lineage>
</organism>
<gene>
    <name evidence="1" type="ORF">UFOVP81_25</name>
</gene>
<evidence type="ECO:0000313" key="1">
    <source>
        <dbReference type="EMBL" id="CAB4126785.1"/>
    </source>
</evidence>
<name>A0A6J5KZU2_9CAUD</name>
<accession>A0A6J5KZU2</accession>
<dbReference type="EMBL" id="LR796199">
    <property type="protein sequence ID" value="CAB4126785.1"/>
    <property type="molecule type" value="Genomic_DNA"/>
</dbReference>
<proteinExistence type="predicted"/>
<reference evidence="1" key="1">
    <citation type="submission" date="2020-04" db="EMBL/GenBank/DDBJ databases">
        <authorList>
            <person name="Chiriac C."/>
            <person name="Salcher M."/>
            <person name="Ghai R."/>
            <person name="Kavagutti S V."/>
        </authorList>
    </citation>
    <scope>NUCLEOTIDE SEQUENCE</scope>
</reference>
<protein>
    <submittedName>
        <fullName evidence="1">Uncharacterized protein</fullName>
    </submittedName>
</protein>